<evidence type="ECO:0000259" key="16">
    <source>
        <dbReference type="PROSITE" id="PS52012"/>
    </source>
</evidence>
<dbReference type="OrthoDB" id="2496787at2759"/>
<evidence type="ECO:0000313" key="18">
    <source>
        <dbReference type="Proteomes" id="UP001140453"/>
    </source>
</evidence>
<dbReference type="Pfam" id="PF05730">
    <property type="entry name" value="CFEM"/>
    <property type="match status" value="1"/>
</dbReference>
<evidence type="ECO:0000256" key="8">
    <source>
        <dbReference type="ARBA" id="ARBA00022729"/>
    </source>
</evidence>
<organism evidence="17 18">
    <name type="scientific">Gnomoniopsis smithogilvyi</name>
    <dbReference type="NCBI Taxonomy" id="1191159"/>
    <lineage>
        <taxon>Eukaryota</taxon>
        <taxon>Fungi</taxon>
        <taxon>Dikarya</taxon>
        <taxon>Ascomycota</taxon>
        <taxon>Pezizomycotina</taxon>
        <taxon>Sordariomycetes</taxon>
        <taxon>Sordariomycetidae</taxon>
        <taxon>Diaporthales</taxon>
        <taxon>Gnomoniaceae</taxon>
        <taxon>Gnomoniopsis</taxon>
    </lineage>
</organism>
<evidence type="ECO:0000256" key="6">
    <source>
        <dbReference type="ARBA" id="ARBA00022622"/>
    </source>
</evidence>
<dbReference type="GO" id="GO:0005576">
    <property type="term" value="C:extracellular region"/>
    <property type="evidence" value="ECO:0007669"/>
    <property type="project" value="UniProtKB-SubCell"/>
</dbReference>
<feature type="disulfide bond" evidence="14">
    <location>
        <begin position="28"/>
        <end position="35"/>
    </location>
</feature>
<evidence type="ECO:0000256" key="14">
    <source>
        <dbReference type="PROSITE-ProRule" id="PRU01356"/>
    </source>
</evidence>
<feature type="transmembrane region" description="Helical" evidence="15">
    <location>
        <begin position="129"/>
        <end position="153"/>
    </location>
</feature>
<evidence type="ECO:0000313" key="17">
    <source>
        <dbReference type="EMBL" id="KAJ4393901.1"/>
    </source>
</evidence>
<accession>A0A9W8YY03</accession>
<dbReference type="GO" id="GO:0098552">
    <property type="term" value="C:side of membrane"/>
    <property type="evidence" value="ECO:0007669"/>
    <property type="project" value="UniProtKB-KW"/>
</dbReference>
<evidence type="ECO:0000256" key="10">
    <source>
        <dbReference type="ARBA" id="ARBA00023136"/>
    </source>
</evidence>
<dbReference type="PANTHER" id="PTHR33048">
    <property type="entry name" value="PTH11-LIKE INTEGRAL MEMBRANE PROTEIN (AFU_ORTHOLOGUE AFUA_5G11245)"/>
    <property type="match status" value="1"/>
</dbReference>
<name>A0A9W8YY03_9PEZI</name>
<feature type="transmembrane region" description="Helical" evidence="15">
    <location>
        <begin position="165"/>
        <end position="186"/>
    </location>
</feature>
<keyword evidence="5" id="KW-0964">Secreted</keyword>
<dbReference type="InterPro" id="IPR008427">
    <property type="entry name" value="Extracellular_membr_CFEM_dom"/>
</dbReference>
<evidence type="ECO:0000256" key="12">
    <source>
        <dbReference type="ARBA" id="ARBA00023288"/>
    </source>
</evidence>
<keyword evidence="9 15" id="KW-1133">Transmembrane helix</keyword>
<feature type="transmembrane region" description="Helical" evidence="15">
    <location>
        <begin position="248"/>
        <end position="270"/>
    </location>
</feature>
<keyword evidence="6" id="KW-0325">Glycoprotein</keyword>
<comment type="similarity">
    <text evidence="13">Belongs to the SAT4 family.</text>
</comment>
<dbReference type="PANTHER" id="PTHR33048:SF143">
    <property type="entry name" value="EXTRACELLULAR MEMBRANE PROTEIN CFEM DOMAIN-CONTAINING PROTEIN-RELATED"/>
    <property type="match status" value="1"/>
</dbReference>
<proteinExistence type="inferred from homology"/>
<feature type="disulfide bond" evidence="14">
    <location>
        <begin position="18"/>
        <end position="49"/>
    </location>
</feature>
<feature type="domain" description="CFEM" evidence="16">
    <location>
        <begin position="1"/>
        <end position="94"/>
    </location>
</feature>
<sequence>MVVTPLNVTAVPECGLACIDSGLPFSSCAITNTTCQCLDQTFNAIVTACVKQNCTIKQQLLTQRATSISCDVQYFDSTNDLNIIYATLFALIAWVLNLIFFGGCIYETTIHVGRPAWARTFTQIDQSLIVLYICQLVYNLVLGINKMSICFLYMRIFLGREFQRAMWITQLFIAIVTIAFFFAGFAQCRPLSAFWTSWDDVRVGKCFNVNTFAYAHASIHIALDVWMLILPAIEVWKLNMTLRKKIEVTFMFSIGIFSTAVSIIRLTTLHWYGKNPLDKRNIYATAIWSIAELSTAMFVACLPSARIFVLKYTGIALAATGLSRSERTKLSELNEISGKTIADRHGRNTPTSDFKLQIPALGDTRLTSSIGRELEAGETGFVARTSDEQLTGWGWDSSVELDDVIVTSKDGSKTISRAT</sequence>
<keyword evidence="12" id="KW-0449">Lipoprotein</keyword>
<reference evidence="17" key="1">
    <citation type="submission" date="2022-10" db="EMBL/GenBank/DDBJ databases">
        <title>Tapping the CABI collections for fungal endophytes: first genome assemblies for Collariella, Neodidymelliopsis, Ascochyta clinopodiicola, Didymella pomorum, Didymosphaeria variabile, Neocosmospora piperis and Neocucurbitaria cava.</title>
        <authorList>
            <person name="Hill R."/>
        </authorList>
    </citation>
    <scope>NUCLEOTIDE SEQUENCE</scope>
    <source>
        <strain evidence="17">IMI 355082</strain>
    </source>
</reference>
<feature type="transmembrane region" description="Helical" evidence="15">
    <location>
        <begin position="83"/>
        <end position="109"/>
    </location>
</feature>
<evidence type="ECO:0000256" key="15">
    <source>
        <dbReference type="SAM" id="Phobius"/>
    </source>
</evidence>
<keyword evidence="7 15" id="KW-0812">Transmembrane</keyword>
<feature type="disulfide bond" evidence="14">
    <location>
        <begin position="14"/>
        <end position="54"/>
    </location>
</feature>
<dbReference type="AlphaFoldDB" id="A0A9W8YY03"/>
<evidence type="ECO:0000256" key="1">
    <source>
        <dbReference type="ARBA" id="ARBA00004141"/>
    </source>
</evidence>
<dbReference type="InterPro" id="IPR052337">
    <property type="entry name" value="SAT4-like"/>
</dbReference>
<evidence type="ECO:0000256" key="5">
    <source>
        <dbReference type="ARBA" id="ARBA00022525"/>
    </source>
</evidence>
<keyword evidence="10 15" id="KW-0472">Membrane</keyword>
<feature type="disulfide bond" evidence="14">
    <location>
        <begin position="37"/>
        <end position="70"/>
    </location>
</feature>
<comment type="subcellular location">
    <subcellularLocation>
        <location evidence="2">Membrane</location>
        <topology evidence="2">Lipid-anchor</topology>
        <topology evidence="2">GPI-anchor</topology>
    </subcellularLocation>
    <subcellularLocation>
        <location evidence="1">Membrane</location>
        <topology evidence="1">Multi-pass membrane protein</topology>
    </subcellularLocation>
    <subcellularLocation>
        <location evidence="3">Secreted</location>
    </subcellularLocation>
</comment>
<dbReference type="Proteomes" id="UP001140453">
    <property type="component" value="Unassembled WGS sequence"/>
</dbReference>
<keyword evidence="18" id="KW-1185">Reference proteome</keyword>
<evidence type="ECO:0000256" key="2">
    <source>
        <dbReference type="ARBA" id="ARBA00004589"/>
    </source>
</evidence>
<comment type="similarity">
    <text evidence="4">Belongs to the RBT5 family.</text>
</comment>
<protein>
    <recommendedName>
        <fullName evidence="16">CFEM domain-containing protein</fullName>
    </recommendedName>
</protein>
<dbReference type="EMBL" id="JAPEVB010000002">
    <property type="protein sequence ID" value="KAJ4393901.1"/>
    <property type="molecule type" value="Genomic_DNA"/>
</dbReference>
<comment type="caution">
    <text evidence="17">The sequence shown here is derived from an EMBL/GenBank/DDBJ whole genome shotgun (WGS) entry which is preliminary data.</text>
</comment>
<evidence type="ECO:0000256" key="13">
    <source>
        <dbReference type="ARBA" id="ARBA00038359"/>
    </source>
</evidence>
<evidence type="ECO:0000256" key="4">
    <source>
        <dbReference type="ARBA" id="ARBA00010031"/>
    </source>
</evidence>
<comment type="caution">
    <text evidence="14">Lacks conserved residue(s) required for the propagation of feature annotation.</text>
</comment>
<keyword evidence="6" id="KW-0336">GPI-anchor</keyword>
<dbReference type="InterPro" id="IPR049326">
    <property type="entry name" value="Rhodopsin_dom_fungi"/>
</dbReference>
<evidence type="ECO:0000256" key="11">
    <source>
        <dbReference type="ARBA" id="ARBA00023157"/>
    </source>
</evidence>
<evidence type="ECO:0000256" key="3">
    <source>
        <dbReference type="ARBA" id="ARBA00004613"/>
    </source>
</evidence>
<dbReference type="Pfam" id="PF20684">
    <property type="entry name" value="Fung_rhodopsin"/>
    <property type="match status" value="1"/>
</dbReference>
<keyword evidence="11 14" id="KW-1015">Disulfide bond</keyword>
<feature type="transmembrane region" description="Helical" evidence="15">
    <location>
        <begin position="282"/>
        <end position="302"/>
    </location>
</feature>
<dbReference type="PROSITE" id="PS52012">
    <property type="entry name" value="CFEM"/>
    <property type="match status" value="1"/>
</dbReference>
<gene>
    <name evidence="17" type="ORF">N0V93_003117</name>
</gene>
<keyword evidence="8" id="KW-0732">Signal</keyword>
<evidence type="ECO:0000256" key="9">
    <source>
        <dbReference type="ARBA" id="ARBA00022989"/>
    </source>
</evidence>
<evidence type="ECO:0000256" key="7">
    <source>
        <dbReference type="ARBA" id="ARBA00022692"/>
    </source>
</evidence>